<accession>A0A1I0ELE7</accession>
<dbReference type="Proteomes" id="UP000242642">
    <property type="component" value="Unassembled WGS sequence"/>
</dbReference>
<proteinExistence type="predicted"/>
<keyword evidence="1" id="KW-0808">Transferase</keyword>
<dbReference type="InterPro" id="IPR000182">
    <property type="entry name" value="GNAT_dom"/>
</dbReference>
<dbReference type="RefSeq" id="WP_093321549.1">
    <property type="nucleotide sequence ID" value="NZ_FOHV01000028.1"/>
</dbReference>
<name>A0A1I0ELE7_9GAMM</name>
<reference evidence="5" key="1">
    <citation type="submission" date="2016-10" db="EMBL/GenBank/DDBJ databases">
        <authorList>
            <person name="Varghese N."/>
            <person name="Submissions S."/>
        </authorList>
    </citation>
    <scope>NUCLEOTIDE SEQUENCE [LARGE SCALE GENOMIC DNA]</scope>
    <source>
        <strain evidence="5">DSM 18579</strain>
    </source>
</reference>
<feature type="domain" description="N-acetyltransferase" evidence="3">
    <location>
        <begin position="13"/>
        <end position="157"/>
    </location>
</feature>
<dbReference type="OrthoDB" id="9803233at2"/>
<protein>
    <submittedName>
        <fullName evidence="4">Ribosomal protein S18 acetylase RimI</fullName>
    </submittedName>
</protein>
<evidence type="ECO:0000259" key="3">
    <source>
        <dbReference type="PROSITE" id="PS51186"/>
    </source>
</evidence>
<dbReference type="EMBL" id="FOHV01000028">
    <property type="protein sequence ID" value="SET46201.1"/>
    <property type="molecule type" value="Genomic_DNA"/>
</dbReference>
<evidence type="ECO:0000256" key="1">
    <source>
        <dbReference type="ARBA" id="ARBA00022679"/>
    </source>
</evidence>
<keyword evidence="2" id="KW-0012">Acyltransferase</keyword>
<dbReference type="AlphaFoldDB" id="A0A1I0ELE7"/>
<dbReference type="GO" id="GO:0016747">
    <property type="term" value="F:acyltransferase activity, transferring groups other than amino-acyl groups"/>
    <property type="evidence" value="ECO:0007669"/>
    <property type="project" value="InterPro"/>
</dbReference>
<organism evidence="4 5">
    <name type="scientific">Thorsellia anophelis DSM 18579</name>
    <dbReference type="NCBI Taxonomy" id="1123402"/>
    <lineage>
        <taxon>Bacteria</taxon>
        <taxon>Pseudomonadati</taxon>
        <taxon>Pseudomonadota</taxon>
        <taxon>Gammaproteobacteria</taxon>
        <taxon>Enterobacterales</taxon>
        <taxon>Thorselliaceae</taxon>
        <taxon>Thorsellia</taxon>
    </lineage>
</organism>
<dbReference type="InterPro" id="IPR016181">
    <property type="entry name" value="Acyl_CoA_acyltransferase"/>
</dbReference>
<evidence type="ECO:0000313" key="5">
    <source>
        <dbReference type="Proteomes" id="UP000242642"/>
    </source>
</evidence>
<dbReference type="Gene3D" id="3.40.630.30">
    <property type="match status" value="1"/>
</dbReference>
<dbReference type="PROSITE" id="PS51186">
    <property type="entry name" value="GNAT"/>
    <property type="match status" value="1"/>
</dbReference>
<keyword evidence="5" id="KW-1185">Reference proteome</keyword>
<dbReference type="PANTHER" id="PTHR43877:SF5">
    <property type="entry name" value="BLL8307 PROTEIN"/>
    <property type="match status" value="1"/>
</dbReference>
<evidence type="ECO:0000256" key="2">
    <source>
        <dbReference type="ARBA" id="ARBA00023315"/>
    </source>
</evidence>
<dbReference type="CDD" id="cd04301">
    <property type="entry name" value="NAT_SF"/>
    <property type="match status" value="1"/>
</dbReference>
<dbReference type="STRING" id="1123402.SAMN02583745_02439"/>
<dbReference type="GO" id="GO:0005840">
    <property type="term" value="C:ribosome"/>
    <property type="evidence" value="ECO:0007669"/>
    <property type="project" value="UniProtKB-KW"/>
</dbReference>
<evidence type="ECO:0000313" key="4">
    <source>
        <dbReference type="EMBL" id="SET46201.1"/>
    </source>
</evidence>
<gene>
    <name evidence="4" type="ORF">SAMN02583745_02439</name>
</gene>
<keyword evidence="4" id="KW-0687">Ribonucleoprotein</keyword>
<keyword evidence="4" id="KW-0689">Ribosomal protein</keyword>
<dbReference type="InterPro" id="IPR050832">
    <property type="entry name" value="Bact_Acetyltransf"/>
</dbReference>
<dbReference type="PANTHER" id="PTHR43877">
    <property type="entry name" value="AMINOALKYLPHOSPHONATE N-ACETYLTRANSFERASE-RELATED-RELATED"/>
    <property type="match status" value="1"/>
</dbReference>
<sequence length="172" mass="20153">MSDRFESMEITDKRLSPILEGLFKEYKTIYGGYFSWVIEEDKNEDYRLPNGAVWVLWRNNNIIAMGAFKPFSDKTAEFKRIWTEPSLRQQGLASKMLEQLELSAYLLGYQNVYLSTGFKQIAAVKLYLKQGYCPQFELSEQYEHLSHPPYDGRLRFTKSLFIEKQHLIASIA</sequence>
<dbReference type="SUPFAM" id="SSF55729">
    <property type="entry name" value="Acyl-CoA N-acyltransferases (Nat)"/>
    <property type="match status" value="1"/>
</dbReference>
<dbReference type="Pfam" id="PF00583">
    <property type="entry name" value="Acetyltransf_1"/>
    <property type="match status" value="1"/>
</dbReference>